<accession>A0A1Y5RCF1</accession>
<keyword evidence="1" id="KW-0812">Transmembrane</keyword>
<keyword evidence="1" id="KW-0472">Membrane</keyword>
<evidence type="ECO:0000313" key="2">
    <source>
        <dbReference type="EMBL" id="SLN12971.1"/>
    </source>
</evidence>
<feature type="transmembrane region" description="Helical" evidence="1">
    <location>
        <begin position="86"/>
        <end position="106"/>
    </location>
</feature>
<dbReference type="EMBL" id="FWFO01000001">
    <property type="protein sequence ID" value="SLN12971.1"/>
    <property type="molecule type" value="Genomic_DNA"/>
</dbReference>
<protein>
    <submittedName>
        <fullName evidence="2">Acid-resistance membrane protein</fullName>
    </submittedName>
</protein>
<feature type="transmembrane region" description="Helical" evidence="1">
    <location>
        <begin position="143"/>
        <end position="169"/>
    </location>
</feature>
<keyword evidence="1" id="KW-1133">Transmembrane helix</keyword>
<evidence type="ECO:0000256" key="1">
    <source>
        <dbReference type="SAM" id="Phobius"/>
    </source>
</evidence>
<feature type="transmembrane region" description="Helical" evidence="1">
    <location>
        <begin position="7"/>
        <end position="28"/>
    </location>
</feature>
<evidence type="ECO:0000313" key="3">
    <source>
        <dbReference type="Proteomes" id="UP000193077"/>
    </source>
</evidence>
<dbReference type="PANTHER" id="PTHR34989">
    <property type="entry name" value="PROTEIN HDED"/>
    <property type="match status" value="1"/>
</dbReference>
<organism evidence="2 3">
    <name type="scientific">Falsiruegeria litorea R37</name>
    <dbReference type="NCBI Taxonomy" id="1200284"/>
    <lineage>
        <taxon>Bacteria</taxon>
        <taxon>Pseudomonadati</taxon>
        <taxon>Pseudomonadota</taxon>
        <taxon>Alphaproteobacteria</taxon>
        <taxon>Rhodobacterales</taxon>
        <taxon>Roseobacteraceae</taxon>
        <taxon>Falsiruegeria</taxon>
    </lineage>
</organism>
<sequence>MSDWLKMLLLGLLSIVFGVFILGAPVVASIAVTAITGILLLISGGLQVVGGFTVEGMGNKILSILMGAIMLFLGWSFLAHPLQGTISLAMLVLILFMAGGIARVILSFQMRGTAYFWPTLISGILSIVLAGIIWTNAAAEPAWLLNLVGILLGIEMLFNGFGLLFAALFMRGAEKDTGSA</sequence>
<dbReference type="GO" id="GO:0005886">
    <property type="term" value="C:plasma membrane"/>
    <property type="evidence" value="ECO:0007669"/>
    <property type="project" value="TreeGrafter"/>
</dbReference>
<feature type="transmembrane region" description="Helical" evidence="1">
    <location>
        <begin position="61"/>
        <end position="80"/>
    </location>
</feature>
<reference evidence="2 3" key="1">
    <citation type="submission" date="2017-03" db="EMBL/GenBank/DDBJ databases">
        <authorList>
            <person name="Afonso C.L."/>
            <person name="Miller P.J."/>
            <person name="Scott M.A."/>
            <person name="Spackman E."/>
            <person name="Goraichik I."/>
            <person name="Dimitrov K.M."/>
            <person name="Suarez D.L."/>
            <person name="Swayne D.E."/>
        </authorList>
    </citation>
    <scope>NUCLEOTIDE SEQUENCE [LARGE SCALE GENOMIC DNA]</scope>
    <source>
        <strain evidence="2 3">CECT 7639</strain>
    </source>
</reference>
<keyword evidence="3" id="KW-1185">Reference proteome</keyword>
<proteinExistence type="predicted"/>
<name>A0A1Y5RCF1_9RHOB</name>
<dbReference type="InterPro" id="IPR052712">
    <property type="entry name" value="Acid_resist_chaperone_HdeD"/>
</dbReference>
<dbReference type="PANTHER" id="PTHR34989:SF1">
    <property type="entry name" value="PROTEIN HDED"/>
    <property type="match status" value="1"/>
</dbReference>
<dbReference type="OrthoDB" id="5678253at2"/>
<dbReference type="Pfam" id="PF03729">
    <property type="entry name" value="DUF308"/>
    <property type="match status" value="1"/>
</dbReference>
<dbReference type="AlphaFoldDB" id="A0A1Y5RCF1"/>
<dbReference type="RefSeq" id="WP_085793912.1">
    <property type="nucleotide sequence ID" value="NZ_FWFO01000001.1"/>
</dbReference>
<feature type="transmembrane region" description="Helical" evidence="1">
    <location>
        <begin position="115"/>
        <end position="137"/>
    </location>
</feature>
<dbReference type="InterPro" id="IPR005325">
    <property type="entry name" value="DUF308_memb"/>
</dbReference>
<feature type="transmembrane region" description="Helical" evidence="1">
    <location>
        <begin position="34"/>
        <end position="54"/>
    </location>
</feature>
<gene>
    <name evidence="2" type="ORF">TRL7639_00154</name>
</gene>
<dbReference type="Proteomes" id="UP000193077">
    <property type="component" value="Unassembled WGS sequence"/>
</dbReference>